<proteinExistence type="predicted"/>
<dbReference type="SUPFAM" id="SSF55031">
    <property type="entry name" value="Bacterial exopeptidase dimerisation domain"/>
    <property type="match status" value="1"/>
</dbReference>
<dbReference type="CDD" id="cd05666">
    <property type="entry name" value="M20_Acy1-like"/>
    <property type="match status" value="1"/>
</dbReference>
<feature type="domain" description="Peptidase M20 dimerisation" evidence="2">
    <location>
        <begin position="178"/>
        <end position="271"/>
    </location>
</feature>
<gene>
    <name evidence="3" type="ORF">FM037_25435</name>
</gene>
<accession>A0ABX5X675</accession>
<evidence type="ECO:0000259" key="2">
    <source>
        <dbReference type="Pfam" id="PF07687"/>
    </source>
</evidence>
<keyword evidence="4" id="KW-1185">Reference proteome</keyword>
<dbReference type="Pfam" id="PF07687">
    <property type="entry name" value="M20_dimer"/>
    <property type="match status" value="1"/>
</dbReference>
<dbReference type="NCBIfam" id="TIGR01891">
    <property type="entry name" value="amidohydrolases"/>
    <property type="match status" value="1"/>
</dbReference>
<dbReference type="InterPro" id="IPR011650">
    <property type="entry name" value="Peptidase_M20_dimer"/>
</dbReference>
<evidence type="ECO:0000313" key="3">
    <source>
        <dbReference type="EMBL" id="QDO86861.1"/>
    </source>
</evidence>
<dbReference type="Pfam" id="PF01546">
    <property type="entry name" value="Peptidase_M20"/>
    <property type="match status" value="1"/>
</dbReference>
<dbReference type="InterPro" id="IPR036264">
    <property type="entry name" value="Bact_exopeptidase_dim_dom"/>
</dbReference>
<evidence type="ECO:0000256" key="1">
    <source>
        <dbReference type="ARBA" id="ARBA00022801"/>
    </source>
</evidence>
<dbReference type="InterPro" id="IPR002933">
    <property type="entry name" value="Peptidase_M20"/>
</dbReference>
<dbReference type="PANTHER" id="PTHR11014:SF63">
    <property type="entry name" value="METALLOPEPTIDASE, PUTATIVE (AFU_ORTHOLOGUE AFUA_6G09600)-RELATED"/>
    <property type="match status" value="1"/>
</dbReference>
<name>A0ABX5X675_9GAMM</name>
<protein>
    <submittedName>
        <fullName evidence="3">Amidohydrolase</fullName>
    </submittedName>
</protein>
<sequence>MTIQEQVVNWRRHIHKHPEFGFEEVLTSAMVANKLEEFGIEVHRNIGKTGLVGILKCGDSERSIGLRADMDALRIEEVNCFEHASQHTGLMHACGHDGHTAMLLGAAHELAATRNFDGTVYFIFQPAEEHGVGAKAMIADGLFTKWKIDEVYAMHNLPGVPEGDFITRPGSLMASESSFEINVIGTGGHAALPHMGTDPIVVGASIVTALQTIVSRNLSAVNETAVISVTEFTTNGTVNVIPTQVTIKGDTRSFTDEALAKIDATIERIVSGQCISANVTYEYHFNNSFLSTINSKEQTTYAVNAAQKVVGVENVNANCEPLTISEDFSFMLREVKGCYILLGNGQGECGGTALHNPGYDFNDNILMKGVNYWQELVSSRLNENNFGLDN</sequence>
<dbReference type="InterPro" id="IPR017439">
    <property type="entry name" value="Amidohydrolase"/>
</dbReference>
<dbReference type="SUPFAM" id="SSF53187">
    <property type="entry name" value="Zn-dependent exopeptidases"/>
    <property type="match status" value="1"/>
</dbReference>
<dbReference type="Gene3D" id="3.40.630.10">
    <property type="entry name" value="Zn peptidases"/>
    <property type="match status" value="1"/>
</dbReference>
<dbReference type="PANTHER" id="PTHR11014">
    <property type="entry name" value="PEPTIDASE M20 FAMILY MEMBER"/>
    <property type="match status" value="1"/>
</dbReference>
<dbReference type="Gene3D" id="3.30.70.360">
    <property type="match status" value="1"/>
</dbReference>
<dbReference type="Proteomes" id="UP000315947">
    <property type="component" value="Chromosome"/>
</dbReference>
<keyword evidence="1" id="KW-0378">Hydrolase</keyword>
<dbReference type="RefSeq" id="WP_144049139.1">
    <property type="nucleotide sequence ID" value="NZ_CP041614.1"/>
</dbReference>
<evidence type="ECO:0000313" key="4">
    <source>
        <dbReference type="Proteomes" id="UP000315947"/>
    </source>
</evidence>
<reference evidence="3 4" key="1">
    <citation type="submission" date="2019-07" db="EMBL/GenBank/DDBJ databases">
        <title>Shewanella sp. YLB-06 whole genomic sequence.</title>
        <authorList>
            <person name="Yu L."/>
        </authorList>
    </citation>
    <scope>NUCLEOTIDE SEQUENCE [LARGE SCALE GENOMIC DNA]</scope>
    <source>
        <strain evidence="3 4">YLB-06</strain>
    </source>
</reference>
<dbReference type="EMBL" id="CP041614">
    <property type="protein sequence ID" value="QDO86861.1"/>
    <property type="molecule type" value="Genomic_DNA"/>
</dbReference>
<dbReference type="PIRSF" id="PIRSF005962">
    <property type="entry name" value="Pept_M20D_amidohydro"/>
    <property type="match status" value="1"/>
</dbReference>
<organism evidence="3 4">
    <name type="scientific">Shewanella psychropiezotolerans</name>
    <dbReference type="NCBI Taxonomy" id="2593655"/>
    <lineage>
        <taxon>Bacteria</taxon>
        <taxon>Pseudomonadati</taxon>
        <taxon>Pseudomonadota</taxon>
        <taxon>Gammaproteobacteria</taxon>
        <taxon>Alteromonadales</taxon>
        <taxon>Shewanellaceae</taxon>
        <taxon>Shewanella</taxon>
    </lineage>
</organism>